<dbReference type="PANTHER" id="PTHR45566:SF2">
    <property type="entry name" value="NARL SUBFAMILY"/>
    <property type="match status" value="1"/>
</dbReference>
<dbReference type="Pfam" id="PF00196">
    <property type="entry name" value="GerE"/>
    <property type="match status" value="1"/>
</dbReference>
<dbReference type="SMART" id="SM00448">
    <property type="entry name" value="REC"/>
    <property type="match status" value="1"/>
</dbReference>
<feature type="modified residue" description="4-aspartylphosphate" evidence="3">
    <location>
        <position position="55"/>
    </location>
</feature>
<evidence type="ECO:0000256" key="2">
    <source>
        <dbReference type="ARBA" id="ARBA00023125"/>
    </source>
</evidence>
<proteinExistence type="predicted"/>
<dbReference type="PROSITE" id="PS50043">
    <property type="entry name" value="HTH_LUXR_2"/>
    <property type="match status" value="1"/>
</dbReference>
<dbReference type="PANTHER" id="PTHR45566">
    <property type="entry name" value="HTH-TYPE TRANSCRIPTIONAL REGULATOR YHJB-RELATED"/>
    <property type="match status" value="1"/>
</dbReference>
<gene>
    <name evidence="6" type="ORF">ACFQND_20190</name>
</gene>
<dbReference type="InterPro" id="IPR058245">
    <property type="entry name" value="NreC/VraR/RcsB-like_REC"/>
</dbReference>
<evidence type="ECO:0000313" key="7">
    <source>
        <dbReference type="Proteomes" id="UP001596270"/>
    </source>
</evidence>
<dbReference type="Proteomes" id="UP001596270">
    <property type="component" value="Unassembled WGS sequence"/>
</dbReference>
<accession>A0ABW1U3F4</accession>
<dbReference type="SUPFAM" id="SSF52172">
    <property type="entry name" value="CheY-like"/>
    <property type="match status" value="1"/>
</dbReference>
<organism evidence="6 7">
    <name type="scientific">Polaromonas aquatica</name>
    <dbReference type="NCBI Taxonomy" id="332657"/>
    <lineage>
        <taxon>Bacteria</taxon>
        <taxon>Pseudomonadati</taxon>
        <taxon>Pseudomonadota</taxon>
        <taxon>Betaproteobacteria</taxon>
        <taxon>Burkholderiales</taxon>
        <taxon>Comamonadaceae</taxon>
        <taxon>Polaromonas</taxon>
    </lineage>
</organism>
<dbReference type="Gene3D" id="3.40.50.2300">
    <property type="match status" value="1"/>
</dbReference>
<dbReference type="RefSeq" id="WP_371438179.1">
    <property type="nucleotide sequence ID" value="NZ_JBHSRS010000083.1"/>
</dbReference>
<dbReference type="EMBL" id="JBHSRS010000083">
    <property type="protein sequence ID" value="MFC6283553.1"/>
    <property type="molecule type" value="Genomic_DNA"/>
</dbReference>
<dbReference type="CDD" id="cd17535">
    <property type="entry name" value="REC_NarL-like"/>
    <property type="match status" value="1"/>
</dbReference>
<evidence type="ECO:0000256" key="3">
    <source>
        <dbReference type="PROSITE-ProRule" id="PRU00169"/>
    </source>
</evidence>
<dbReference type="SUPFAM" id="SSF46894">
    <property type="entry name" value="C-terminal effector domain of the bipartite response regulators"/>
    <property type="match status" value="1"/>
</dbReference>
<keyword evidence="2" id="KW-0238">DNA-binding</keyword>
<protein>
    <submittedName>
        <fullName evidence="6">Response regulator</fullName>
    </submittedName>
</protein>
<dbReference type="InterPro" id="IPR000792">
    <property type="entry name" value="Tscrpt_reg_LuxR_C"/>
</dbReference>
<dbReference type="PROSITE" id="PS50110">
    <property type="entry name" value="RESPONSE_REGULATORY"/>
    <property type="match status" value="1"/>
</dbReference>
<dbReference type="InterPro" id="IPR016032">
    <property type="entry name" value="Sig_transdc_resp-reg_C-effctor"/>
</dbReference>
<reference evidence="7" key="1">
    <citation type="journal article" date="2019" name="Int. J. Syst. Evol. Microbiol.">
        <title>The Global Catalogue of Microorganisms (GCM) 10K type strain sequencing project: providing services to taxonomists for standard genome sequencing and annotation.</title>
        <authorList>
            <consortium name="The Broad Institute Genomics Platform"/>
            <consortium name="The Broad Institute Genome Sequencing Center for Infectious Disease"/>
            <person name="Wu L."/>
            <person name="Ma J."/>
        </authorList>
    </citation>
    <scope>NUCLEOTIDE SEQUENCE [LARGE SCALE GENOMIC DNA]</scope>
    <source>
        <strain evidence="7">CCUG 39402</strain>
    </source>
</reference>
<dbReference type="InterPro" id="IPR001789">
    <property type="entry name" value="Sig_transdc_resp-reg_receiver"/>
</dbReference>
<sequence length="200" mass="21720">MPAPRILLVDDHAMFRSGLGMVISAAMPDAKIIEAGSINEASSLPPDQIDLVLLDIKLNGLSGMEGIAQLKRKWPLTPVLMLSSLDEPQITRQALERGAAGFVSKAETAEKIIEAIVQVLGGHFAERSPADSHPAERRLTPRQCDVLDLLHQGLSNKLIARQLALSNNTVRRHVQDILEFFQVVSRAEAVVAARQQGLIG</sequence>
<feature type="domain" description="HTH luxR-type" evidence="4">
    <location>
        <begin position="132"/>
        <end position="197"/>
    </location>
</feature>
<comment type="caution">
    <text evidence="6">The sequence shown here is derived from an EMBL/GenBank/DDBJ whole genome shotgun (WGS) entry which is preliminary data.</text>
</comment>
<keyword evidence="1 3" id="KW-0597">Phosphoprotein</keyword>
<evidence type="ECO:0000313" key="6">
    <source>
        <dbReference type="EMBL" id="MFC6283553.1"/>
    </source>
</evidence>
<dbReference type="PRINTS" id="PR00038">
    <property type="entry name" value="HTHLUXR"/>
</dbReference>
<evidence type="ECO:0000259" key="4">
    <source>
        <dbReference type="PROSITE" id="PS50043"/>
    </source>
</evidence>
<name>A0ABW1U3F4_9BURK</name>
<dbReference type="SMART" id="SM00421">
    <property type="entry name" value="HTH_LUXR"/>
    <property type="match status" value="1"/>
</dbReference>
<feature type="domain" description="Response regulatory" evidence="5">
    <location>
        <begin position="5"/>
        <end position="120"/>
    </location>
</feature>
<dbReference type="CDD" id="cd06170">
    <property type="entry name" value="LuxR_C_like"/>
    <property type="match status" value="1"/>
</dbReference>
<keyword evidence="7" id="KW-1185">Reference proteome</keyword>
<dbReference type="Pfam" id="PF00072">
    <property type="entry name" value="Response_reg"/>
    <property type="match status" value="1"/>
</dbReference>
<evidence type="ECO:0000256" key="1">
    <source>
        <dbReference type="ARBA" id="ARBA00022553"/>
    </source>
</evidence>
<evidence type="ECO:0000259" key="5">
    <source>
        <dbReference type="PROSITE" id="PS50110"/>
    </source>
</evidence>
<dbReference type="InterPro" id="IPR011006">
    <property type="entry name" value="CheY-like_superfamily"/>
</dbReference>
<dbReference type="InterPro" id="IPR051015">
    <property type="entry name" value="EvgA-like"/>
</dbReference>